<evidence type="ECO:0000313" key="2">
    <source>
        <dbReference type="EMBL" id="UNK47473.1"/>
    </source>
</evidence>
<feature type="transmembrane region" description="Helical" evidence="1">
    <location>
        <begin position="136"/>
        <end position="157"/>
    </location>
</feature>
<name>A0ABY3WAV3_9MICC</name>
<dbReference type="RefSeq" id="WP_241915211.1">
    <property type="nucleotide sequence ID" value="NZ_CP093326.1"/>
</dbReference>
<sequence length="216" mass="22575">MSRTITASDATYRPTFDVRAVLFGVGVPVLMAVGLALWLMSVAHRMPDPVASHFDATGVADDFSGFTSTAVAAVVVTAFTGAVCGLCCALYAVPLAMRRFGVGFSILITAFCVMIFVAGIAPQFDVADAAGTQLDWGLFWAGVGLAALPAIGLPWLLKRDDHVNAVPAEVRDGSHLDVDAARRGEALELKISGSRTLMSVLGVLMFGSIAWLAVAS</sequence>
<protein>
    <recommendedName>
        <fullName evidence="4">DUF1648 domain-containing protein</fullName>
    </recommendedName>
</protein>
<evidence type="ECO:0000313" key="3">
    <source>
        <dbReference type="Proteomes" id="UP000829069"/>
    </source>
</evidence>
<feature type="transmembrane region" description="Helical" evidence="1">
    <location>
        <begin position="20"/>
        <end position="40"/>
    </location>
</feature>
<keyword evidence="1" id="KW-0812">Transmembrane</keyword>
<feature type="transmembrane region" description="Helical" evidence="1">
    <location>
        <begin position="70"/>
        <end position="93"/>
    </location>
</feature>
<proteinExistence type="predicted"/>
<reference evidence="2 3" key="1">
    <citation type="submission" date="2022-03" db="EMBL/GenBank/DDBJ databases">
        <title>Isotopic signatures of nitrous oxide derived from detoxification processes.</title>
        <authorList>
            <person name="Behrendt U."/>
            <person name="Buchen C."/>
            <person name="Well R."/>
            <person name="Ulrich A."/>
            <person name="Rohe L."/>
            <person name="Kolb S."/>
            <person name="Schloter M."/>
            <person name="Horn M.A."/>
            <person name="Augustin J."/>
        </authorList>
    </citation>
    <scope>NUCLEOTIDE SEQUENCE [LARGE SCALE GENOMIC DNA]</scope>
    <source>
        <strain evidence="2 3">S4-C24</strain>
    </source>
</reference>
<keyword evidence="1" id="KW-1133">Transmembrane helix</keyword>
<accession>A0ABY3WAV3</accession>
<dbReference type="EMBL" id="CP093326">
    <property type="protein sequence ID" value="UNK47473.1"/>
    <property type="molecule type" value="Genomic_DNA"/>
</dbReference>
<gene>
    <name evidence="2" type="ORF">MNQ99_09175</name>
</gene>
<organism evidence="2 3">
    <name type="scientific">Arthrobacter sulfonylureivorans</name>
    <dbReference type="NCBI Taxonomy" id="2486855"/>
    <lineage>
        <taxon>Bacteria</taxon>
        <taxon>Bacillati</taxon>
        <taxon>Actinomycetota</taxon>
        <taxon>Actinomycetes</taxon>
        <taxon>Micrococcales</taxon>
        <taxon>Micrococcaceae</taxon>
        <taxon>Arthrobacter</taxon>
    </lineage>
</organism>
<feature type="transmembrane region" description="Helical" evidence="1">
    <location>
        <begin position="100"/>
        <end position="124"/>
    </location>
</feature>
<evidence type="ECO:0000256" key="1">
    <source>
        <dbReference type="SAM" id="Phobius"/>
    </source>
</evidence>
<keyword evidence="1" id="KW-0472">Membrane</keyword>
<feature type="transmembrane region" description="Helical" evidence="1">
    <location>
        <begin position="196"/>
        <end position="214"/>
    </location>
</feature>
<dbReference type="Proteomes" id="UP000829069">
    <property type="component" value="Chromosome"/>
</dbReference>
<evidence type="ECO:0008006" key="4">
    <source>
        <dbReference type="Google" id="ProtNLM"/>
    </source>
</evidence>
<keyword evidence="3" id="KW-1185">Reference proteome</keyword>